<keyword evidence="9" id="KW-1185">Reference proteome</keyword>
<name>E4X2J4_OIKDI</name>
<sequence length="336" mass="37675">MLVVVGSYEQMLLGYNISKEEGALKHDATFTDHSHSGCIKTITSSARILASGSTDERICLFDIEEGKEEGILCGHEGTVTRLAIYKEHLISAAEDGTVRMWSLEDWEEIKALKHPCPVRDFSADPSGKLLLTIANDKTLRAWDLTKGRPAFTKSFREQPERVLWGPDGKRYALQTGANRCLIQTLEESKEKIQIDTKDRIMEIKFFSENEVAIGLSSGRVEIWRIEKGNNNRDVGVKQSDFAAHTTRIKGMDICRGILFTGDSSGIVSAWNDQGKKMMQFETNARITCLTVSAPTDANENESTVDEAKTEQVSKRKQKVDKRRKSKGSQKLREDRG</sequence>
<dbReference type="InterPro" id="IPR051959">
    <property type="entry name" value="PAK1-Kinase_Regulator"/>
</dbReference>
<dbReference type="InterPro" id="IPR039468">
    <property type="entry name" value="WDR19_WD40_rpt"/>
</dbReference>
<dbReference type="Proteomes" id="UP000001307">
    <property type="component" value="Unassembled WGS sequence"/>
</dbReference>
<comment type="function">
    <text evidence="4">Negatively regulates the PAK1 kinase. PAK1 is a member of the PAK kinase family, which has been shown to play a positive role in the regulation of signaling pathways involving MAPK8 and RELA. PAK1 exists as an inactive homodimer, which is activated by binding of small GTPases such as CDC42 to an N-terminal regulatory domain. PAK1IP1 also binds to the N-terminus of PAK1, and inhibits the specific activation of PAK1 by CDC42. May be involved in ribosomal large subunit assembly.</text>
</comment>
<gene>
    <name evidence="8" type="ORF">GSOID_T00017469001</name>
</gene>
<feature type="repeat" description="WD" evidence="5">
    <location>
        <begin position="111"/>
        <end position="152"/>
    </location>
</feature>
<feature type="domain" description="WDR19 WD40 repeat" evidence="7">
    <location>
        <begin position="66"/>
        <end position="165"/>
    </location>
</feature>
<keyword evidence="1" id="KW-0690">Ribosome biogenesis</keyword>
<keyword evidence="3" id="KW-0677">Repeat</keyword>
<dbReference type="InterPro" id="IPR001680">
    <property type="entry name" value="WD40_rpt"/>
</dbReference>
<feature type="region of interest" description="Disordered" evidence="6">
    <location>
        <begin position="296"/>
        <end position="336"/>
    </location>
</feature>
<feature type="repeat" description="WD" evidence="5">
    <location>
        <begin position="72"/>
        <end position="111"/>
    </location>
</feature>
<feature type="compositionally biased region" description="Basic residues" evidence="6">
    <location>
        <begin position="314"/>
        <end position="329"/>
    </location>
</feature>
<dbReference type="EMBL" id="FN653023">
    <property type="protein sequence ID" value="CBY17847.1"/>
    <property type="molecule type" value="Genomic_DNA"/>
</dbReference>
<dbReference type="PROSITE" id="PS00678">
    <property type="entry name" value="WD_REPEATS_1"/>
    <property type="match status" value="1"/>
</dbReference>
<dbReference type="AlphaFoldDB" id="E4X2J4"/>
<dbReference type="PANTHER" id="PTHR44675">
    <property type="entry name" value="PAK1 INTERACTING PROTEIN 1"/>
    <property type="match status" value="1"/>
</dbReference>
<dbReference type="SMART" id="SM00320">
    <property type="entry name" value="WD40"/>
    <property type="match status" value="5"/>
</dbReference>
<reference evidence="8" key="1">
    <citation type="journal article" date="2010" name="Science">
        <title>Plasticity of animal genome architecture unmasked by rapid evolution of a pelagic tunicate.</title>
        <authorList>
            <person name="Denoeud F."/>
            <person name="Henriet S."/>
            <person name="Mungpakdee S."/>
            <person name="Aury J.M."/>
            <person name="Da Silva C."/>
            <person name="Brinkmann H."/>
            <person name="Mikhaleva J."/>
            <person name="Olsen L.C."/>
            <person name="Jubin C."/>
            <person name="Canestro C."/>
            <person name="Bouquet J.M."/>
            <person name="Danks G."/>
            <person name="Poulain J."/>
            <person name="Campsteijn C."/>
            <person name="Adamski M."/>
            <person name="Cross I."/>
            <person name="Yadetie F."/>
            <person name="Muffato M."/>
            <person name="Louis A."/>
            <person name="Butcher S."/>
            <person name="Tsagkogeorga G."/>
            <person name="Konrad A."/>
            <person name="Singh S."/>
            <person name="Jensen M.F."/>
            <person name="Cong E.H."/>
            <person name="Eikeseth-Otteraa H."/>
            <person name="Noel B."/>
            <person name="Anthouard V."/>
            <person name="Porcel B.M."/>
            <person name="Kachouri-Lafond R."/>
            <person name="Nishino A."/>
            <person name="Ugolini M."/>
            <person name="Chourrout P."/>
            <person name="Nishida H."/>
            <person name="Aasland R."/>
            <person name="Huzurbazar S."/>
            <person name="Westhof E."/>
            <person name="Delsuc F."/>
            <person name="Lehrach H."/>
            <person name="Reinhardt R."/>
            <person name="Weissenbach J."/>
            <person name="Roy S.W."/>
            <person name="Artiguenave F."/>
            <person name="Postlethwait J.H."/>
            <person name="Manak J.R."/>
            <person name="Thompson E.M."/>
            <person name="Jaillon O."/>
            <person name="Du Pasquier L."/>
            <person name="Boudinot P."/>
            <person name="Liberles D.A."/>
            <person name="Volff J.N."/>
            <person name="Philippe H."/>
            <person name="Lenhard B."/>
            <person name="Roest Crollius H."/>
            <person name="Wincker P."/>
            <person name="Chourrout D."/>
        </authorList>
    </citation>
    <scope>NUCLEOTIDE SEQUENCE [LARGE SCALE GENOMIC DNA]</scope>
</reference>
<dbReference type="InParanoid" id="E4X2J4"/>
<evidence type="ECO:0000256" key="6">
    <source>
        <dbReference type="SAM" id="MobiDB-lite"/>
    </source>
</evidence>
<dbReference type="PANTHER" id="PTHR44675:SF1">
    <property type="entry name" value="P21-ACTIVATED PROTEIN KINASE-INTERACTING PROTEIN 1"/>
    <property type="match status" value="1"/>
</dbReference>
<dbReference type="SUPFAM" id="SSF50978">
    <property type="entry name" value="WD40 repeat-like"/>
    <property type="match status" value="1"/>
</dbReference>
<evidence type="ECO:0000259" key="7">
    <source>
        <dbReference type="Pfam" id="PF15911"/>
    </source>
</evidence>
<dbReference type="InterPro" id="IPR019775">
    <property type="entry name" value="WD40_repeat_CS"/>
</dbReference>
<organism evidence="8">
    <name type="scientific">Oikopleura dioica</name>
    <name type="common">Tunicate</name>
    <dbReference type="NCBI Taxonomy" id="34765"/>
    <lineage>
        <taxon>Eukaryota</taxon>
        <taxon>Metazoa</taxon>
        <taxon>Chordata</taxon>
        <taxon>Tunicata</taxon>
        <taxon>Appendicularia</taxon>
        <taxon>Copelata</taxon>
        <taxon>Oikopleuridae</taxon>
        <taxon>Oikopleura</taxon>
    </lineage>
</organism>
<dbReference type="PROSITE" id="PS50082">
    <property type="entry name" value="WD_REPEATS_2"/>
    <property type="match status" value="2"/>
</dbReference>
<dbReference type="PROSITE" id="PS50294">
    <property type="entry name" value="WD_REPEATS_REGION"/>
    <property type="match status" value="2"/>
</dbReference>
<dbReference type="InterPro" id="IPR015943">
    <property type="entry name" value="WD40/YVTN_repeat-like_dom_sf"/>
</dbReference>
<evidence type="ECO:0000313" key="8">
    <source>
        <dbReference type="EMBL" id="CBY17847.1"/>
    </source>
</evidence>
<evidence type="ECO:0000256" key="1">
    <source>
        <dbReference type="ARBA" id="ARBA00022517"/>
    </source>
</evidence>
<accession>E4X2J4</accession>
<proteinExistence type="predicted"/>
<evidence type="ECO:0000313" key="9">
    <source>
        <dbReference type="Proteomes" id="UP000001307"/>
    </source>
</evidence>
<protein>
    <recommendedName>
        <fullName evidence="7">WDR19 WD40 repeat domain-containing protein</fullName>
    </recommendedName>
</protein>
<dbReference type="GO" id="GO:0042254">
    <property type="term" value="P:ribosome biogenesis"/>
    <property type="evidence" value="ECO:0007669"/>
    <property type="project" value="UniProtKB-KW"/>
</dbReference>
<evidence type="ECO:0000256" key="4">
    <source>
        <dbReference type="ARBA" id="ARBA00045213"/>
    </source>
</evidence>
<evidence type="ECO:0000256" key="2">
    <source>
        <dbReference type="ARBA" id="ARBA00022574"/>
    </source>
</evidence>
<evidence type="ECO:0000256" key="5">
    <source>
        <dbReference type="PROSITE-ProRule" id="PRU00221"/>
    </source>
</evidence>
<dbReference type="InterPro" id="IPR036322">
    <property type="entry name" value="WD40_repeat_dom_sf"/>
</dbReference>
<dbReference type="PRINTS" id="PR00320">
    <property type="entry name" value="GPROTEINBRPT"/>
</dbReference>
<dbReference type="InterPro" id="IPR020472">
    <property type="entry name" value="WD40_PAC1"/>
</dbReference>
<keyword evidence="2 5" id="KW-0853">WD repeat</keyword>
<dbReference type="Pfam" id="PF15911">
    <property type="entry name" value="Beta-prop_WDR19_2nd"/>
    <property type="match status" value="1"/>
</dbReference>
<evidence type="ECO:0000256" key="3">
    <source>
        <dbReference type="ARBA" id="ARBA00022737"/>
    </source>
</evidence>
<dbReference type="OrthoDB" id="308449at2759"/>
<dbReference type="Gene3D" id="2.130.10.10">
    <property type="entry name" value="YVTN repeat-like/Quinoprotein amine dehydrogenase"/>
    <property type="match status" value="1"/>
</dbReference>